<evidence type="ECO:0000256" key="1">
    <source>
        <dbReference type="ARBA" id="ARBA00005495"/>
    </source>
</evidence>
<evidence type="ECO:0000256" key="3">
    <source>
        <dbReference type="ARBA" id="ARBA00022833"/>
    </source>
</evidence>
<dbReference type="InterPro" id="IPR006913">
    <property type="entry name" value="CENP-V/GFA"/>
</dbReference>
<reference evidence="7" key="1">
    <citation type="submission" date="2015-10" db="EMBL/GenBank/DDBJ databases">
        <authorList>
            <person name="Luecker S."/>
            <person name="Luecker S."/>
        </authorList>
    </citation>
    <scope>NUCLEOTIDE SEQUENCE [LARGE SCALE GENOMIC DNA]</scope>
</reference>
<dbReference type="GO" id="GO:0046872">
    <property type="term" value="F:metal ion binding"/>
    <property type="evidence" value="ECO:0007669"/>
    <property type="project" value="UniProtKB-KW"/>
</dbReference>
<keyword evidence="3" id="KW-0862">Zinc</keyword>
<keyword evidence="4" id="KW-0456">Lyase</keyword>
<dbReference type="STRING" id="1742973.COMA2_50246"/>
<comment type="similarity">
    <text evidence="1">Belongs to the Gfa family.</text>
</comment>
<dbReference type="InterPro" id="IPR011057">
    <property type="entry name" value="Mss4-like_sf"/>
</dbReference>
<evidence type="ECO:0000259" key="5">
    <source>
        <dbReference type="PROSITE" id="PS51891"/>
    </source>
</evidence>
<dbReference type="Pfam" id="PF04828">
    <property type="entry name" value="GFA"/>
    <property type="match status" value="1"/>
</dbReference>
<dbReference type="OrthoDB" id="9805575at2"/>
<feature type="domain" description="CENP-V/GFA" evidence="5">
    <location>
        <begin position="3"/>
        <end position="117"/>
    </location>
</feature>
<accession>A0A0S4LMD3</accession>
<dbReference type="Proteomes" id="UP000198736">
    <property type="component" value="Unassembled WGS sequence"/>
</dbReference>
<dbReference type="PANTHER" id="PTHR33337">
    <property type="entry name" value="GFA DOMAIN-CONTAINING PROTEIN"/>
    <property type="match status" value="1"/>
</dbReference>
<sequence>MTIRGGCRCGAVRYEIDGSLRNARCCHCPDCRKAFSSASSAYAEVDADSFSWKLGEHDVTHYRSVEGWGLGFCRVCGSTLCGLYNGKLHGVTLGSVDGDPGVRITMHIFVGSKAPWHEIGGHAPQYAERPPKPGPIGE</sequence>
<name>A0A0S4LMD3_9BACT</name>
<dbReference type="EMBL" id="CZPZ01000032">
    <property type="protein sequence ID" value="CUS38743.1"/>
    <property type="molecule type" value="Genomic_DNA"/>
</dbReference>
<dbReference type="SUPFAM" id="SSF51316">
    <property type="entry name" value="Mss4-like"/>
    <property type="match status" value="1"/>
</dbReference>
<keyword evidence="7" id="KW-1185">Reference proteome</keyword>
<keyword evidence="2" id="KW-0479">Metal-binding</keyword>
<dbReference type="PANTHER" id="PTHR33337:SF40">
    <property type="entry name" value="CENP-V_GFA DOMAIN-CONTAINING PROTEIN-RELATED"/>
    <property type="match status" value="1"/>
</dbReference>
<evidence type="ECO:0000256" key="2">
    <source>
        <dbReference type="ARBA" id="ARBA00022723"/>
    </source>
</evidence>
<evidence type="ECO:0000313" key="7">
    <source>
        <dbReference type="Proteomes" id="UP000198736"/>
    </source>
</evidence>
<dbReference type="RefSeq" id="WP_090900797.1">
    <property type="nucleotide sequence ID" value="NZ_CZPZ01000032.1"/>
</dbReference>
<gene>
    <name evidence="6" type="ORF">COMA2_50246</name>
</gene>
<dbReference type="AlphaFoldDB" id="A0A0S4LMD3"/>
<dbReference type="GO" id="GO:0016846">
    <property type="term" value="F:carbon-sulfur lyase activity"/>
    <property type="evidence" value="ECO:0007669"/>
    <property type="project" value="InterPro"/>
</dbReference>
<proteinExistence type="inferred from homology"/>
<evidence type="ECO:0000256" key="4">
    <source>
        <dbReference type="ARBA" id="ARBA00023239"/>
    </source>
</evidence>
<evidence type="ECO:0000313" key="6">
    <source>
        <dbReference type="EMBL" id="CUS38743.1"/>
    </source>
</evidence>
<organism evidence="6 7">
    <name type="scientific">Candidatus Nitrospira nitrificans</name>
    <dbReference type="NCBI Taxonomy" id="1742973"/>
    <lineage>
        <taxon>Bacteria</taxon>
        <taxon>Pseudomonadati</taxon>
        <taxon>Nitrospirota</taxon>
        <taxon>Nitrospiria</taxon>
        <taxon>Nitrospirales</taxon>
        <taxon>Nitrospiraceae</taxon>
        <taxon>Nitrospira</taxon>
    </lineage>
</organism>
<dbReference type="PROSITE" id="PS51891">
    <property type="entry name" value="CENP_V_GFA"/>
    <property type="match status" value="1"/>
</dbReference>
<dbReference type="Gene3D" id="3.90.1590.10">
    <property type="entry name" value="glutathione-dependent formaldehyde- activating enzyme (gfa)"/>
    <property type="match status" value="1"/>
</dbReference>
<protein>
    <submittedName>
        <fullName evidence="6">Glutathione-dependent formaldehyde-activating GFA</fullName>
    </submittedName>
</protein>